<reference evidence="2" key="1">
    <citation type="submission" date="2020-06" db="EMBL/GenBank/DDBJ databases">
        <title>WGS assembly of Ceratodon purpureus strain R40.</title>
        <authorList>
            <person name="Carey S.B."/>
            <person name="Jenkins J."/>
            <person name="Shu S."/>
            <person name="Lovell J.T."/>
            <person name="Sreedasyam A."/>
            <person name="Maumus F."/>
            <person name="Tiley G.P."/>
            <person name="Fernandez-Pozo N."/>
            <person name="Barry K."/>
            <person name="Chen C."/>
            <person name="Wang M."/>
            <person name="Lipzen A."/>
            <person name="Daum C."/>
            <person name="Saski C.A."/>
            <person name="Payton A.C."/>
            <person name="Mcbreen J.C."/>
            <person name="Conrad R.E."/>
            <person name="Kollar L.M."/>
            <person name="Olsson S."/>
            <person name="Huttunen S."/>
            <person name="Landis J.B."/>
            <person name="Wickett N.J."/>
            <person name="Johnson M.G."/>
            <person name="Rensing S.A."/>
            <person name="Grimwood J."/>
            <person name="Schmutz J."/>
            <person name="Mcdaniel S.F."/>
        </authorList>
    </citation>
    <scope>NUCLEOTIDE SEQUENCE</scope>
    <source>
        <strain evidence="2">R40</strain>
    </source>
</reference>
<dbReference type="EMBL" id="CM026429">
    <property type="protein sequence ID" value="KAG0564593.1"/>
    <property type="molecule type" value="Genomic_DNA"/>
</dbReference>
<dbReference type="AlphaFoldDB" id="A0A8T0H0E4"/>
<sequence>MQQVPSPECTSESSGNAGSSHETGARWSRIPRVQLLRNKSDQRVPLYFDQTVPVWPLREGVRSNHQSTNASPASRSPVALQGVRGSGGQAVPVQVQLQQQGRGYGVQKAARKFEGNSQTVWFRSLDGVLKASSAEAHACNVSEILRSCGCESAMNAPGYPYALNSSRWSGIEQDLFTCTSVDPKVFVVPSTAEFVSNKKSKSCLNLNRKHHPPAFGS</sequence>
<proteinExistence type="predicted"/>
<evidence type="ECO:0000313" key="3">
    <source>
        <dbReference type="Proteomes" id="UP000822688"/>
    </source>
</evidence>
<feature type="region of interest" description="Disordered" evidence="1">
    <location>
        <begin position="63"/>
        <end position="85"/>
    </location>
</feature>
<name>A0A8T0H0E4_CERPU</name>
<feature type="compositionally biased region" description="Polar residues" evidence="1">
    <location>
        <begin position="63"/>
        <end position="74"/>
    </location>
</feature>
<feature type="region of interest" description="Disordered" evidence="1">
    <location>
        <begin position="1"/>
        <end position="30"/>
    </location>
</feature>
<evidence type="ECO:0000256" key="1">
    <source>
        <dbReference type="SAM" id="MobiDB-lite"/>
    </source>
</evidence>
<organism evidence="2 3">
    <name type="scientific">Ceratodon purpureus</name>
    <name type="common">Fire moss</name>
    <name type="synonym">Dicranum purpureum</name>
    <dbReference type="NCBI Taxonomy" id="3225"/>
    <lineage>
        <taxon>Eukaryota</taxon>
        <taxon>Viridiplantae</taxon>
        <taxon>Streptophyta</taxon>
        <taxon>Embryophyta</taxon>
        <taxon>Bryophyta</taxon>
        <taxon>Bryophytina</taxon>
        <taxon>Bryopsida</taxon>
        <taxon>Dicranidae</taxon>
        <taxon>Pseudoditrichales</taxon>
        <taxon>Ditrichaceae</taxon>
        <taxon>Ceratodon</taxon>
    </lineage>
</organism>
<feature type="compositionally biased region" description="Polar residues" evidence="1">
    <location>
        <begin position="1"/>
        <end position="22"/>
    </location>
</feature>
<accession>A0A8T0H0E4</accession>
<comment type="caution">
    <text evidence="2">The sequence shown here is derived from an EMBL/GenBank/DDBJ whole genome shotgun (WGS) entry which is preliminary data.</text>
</comment>
<protein>
    <submittedName>
        <fullName evidence="2">Uncharacterized protein</fullName>
    </submittedName>
</protein>
<keyword evidence="3" id="KW-1185">Reference proteome</keyword>
<dbReference type="Proteomes" id="UP000822688">
    <property type="component" value="Chromosome 8"/>
</dbReference>
<gene>
    <name evidence="2" type="ORF">KC19_8G123600</name>
</gene>
<evidence type="ECO:0000313" key="2">
    <source>
        <dbReference type="EMBL" id="KAG0564593.1"/>
    </source>
</evidence>